<dbReference type="GO" id="GO:0006354">
    <property type="term" value="P:DNA-templated transcription elongation"/>
    <property type="evidence" value="ECO:0007669"/>
    <property type="project" value="TreeGrafter"/>
</dbReference>
<dbReference type="AlphaFoldDB" id="A0A847D064"/>
<proteinExistence type="predicted"/>
<dbReference type="GO" id="GO:0070063">
    <property type="term" value="F:RNA polymerase binding"/>
    <property type="evidence" value="ECO:0007669"/>
    <property type="project" value="InterPro"/>
</dbReference>
<dbReference type="GO" id="GO:0032784">
    <property type="term" value="P:regulation of DNA-templated transcription elongation"/>
    <property type="evidence" value="ECO:0007669"/>
    <property type="project" value="InterPro"/>
</dbReference>
<dbReference type="PANTHER" id="PTHR30437">
    <property type="entry name" value="TRANSCRIPTION ELONGATION FACTOR GREA"/>
    <property type="match status" value="1"/>
</dbReference>
<dbReference type="SUPFAM" id="SSF54534">
    <property type="entry name" value="FKBP-like"/>
    <property type="match status" value="1"/>
</dbReference>
<accession>A0A847D064</accession>
<protein>
    <recommendedName>
        <fullName evidence="2">Transcription elongation factor GreA/GreB C-terminal domain-containing protein</fullName>
    </recommendedName>
</protein>
<name>A0A847D064_9BACT</name>
<evidence type="ECO:0000259" key="2">
    <source>
        <dbReference type="Pfam" id="PF01272"/>
    </source>
</evidence>
<dbReference type="PIRSF" id="PIRSF006092">
    <property type="entry name" value="GreA_GreB"/>
    <property type="match status" value="1"/>
</dbReference>
<dbReference type="Pfam" id="PF01272">
    <property type="entry name" value="GreA_GreB"/>
    <property type="match status" value="1"/>
</dbReference>
<sequence>MKKNNDIIISQDMYLELKEKLLKLKKTKKEFVKNLEQARLSDVSEDTDAINAVTSEIQNIDEEISETKEMISNAKIIKKTSCKSKIQIGSEVKARANGKVVTYTIVSNVEADPLKNKISDNSPVGRAFIRAKKGDIVEIEVGEKKIKYEILDVC</sequence>
<dbReference type="Gene3D" id="3.10.50.30">
    <property type="entry name" value="Transcription elongation factor, GreA/GreB, C-terminal domain"/>
    <property type="match status" value="1"/>
</dbReference>
<evidence type="ECO:0000313" key="3">
    <source>
        <dbReference type="EMBL" id="NLD25315.1"/>
    </source>
</evidence>
<dbReference type="EMBL" id="JAAZBX010000004">
    <property type="protein sequence ID" value="NLD25315.1"/>
    <property type="molecule type" value="Genomic_DNA"/>
</dbReference>
<dbReference type="InterPro" id="IPR001437">
    <property type="entry name" value="Tscrpt_elong_fac_GreA/B_C"/>
</dbReference>
<dbReference type="Gene3D" id="1.10.287.180">
    <property type="entry name" value="Transcription elongation factor, GreA/GreB, N-terminal domain"/>
    <property type="match status" value="1"/>
</dbReference>
<dbReference type="InterPro" id="IPR036805">
    <property type="entry name" value="Tscrpt_elong_fac_GreA/B_N_sf"/>
</dbReference>
<dbReference type="InterPro" id="IPR036953">
    <property type="entry name" value="GreA/GreB_C_sf"/>
</dbReference>
<keyword evidence="1" id="KW-0175">Coiled coil</keyword>
<feature type="coiled-coil region" evidence="1">
    <location>
        <begin position="14"/>
        <end position="70"/>
    </location>
</feature>
<evidence type="ECO:0000313" key="4">
    <source>
        <dbReference type="Proteomes" id="UP000545876"/>
    </source>
</evidence>
<dbReference type="Proteomes" id="UP000545876">
    <property type="component" value="Unassembled WGS sequence"/>
</dbReference>
<feature type="domain" description="Transcription elongation factor GreA/GreB C-terminal" evidence="2">
    <location>
        <begin position="84"/>
        <end position="153"/>
    </location>
</feature>
<reference evidence="3 4" key="1">
    <citation type="journal article" date="2020" name="Biotechnol. Biofuels">
        <title>New insights from the biogas microbiome by comprehensive genome-resolved metagenomics of nearly 1600 species originating from multiple anaerobic digesters.</title>
        <authorList>
            <person name="Campanaro S."/>
            <person name="Treu L."/>
            <person name="Rodriguez-R L.M."/>
            <person name="Kovalovszki A."/>
            <person name="Ziels R.M."/>
            <person name="Maus I."/>
            <person name="Zhu X."/>
            <person name="Kougias P.G."/>
            <person name="Basile A."/>
            <person name="Luo G."/>
            <person name="Schluter A."/>
            <person name="Konstantinidis K.T."/>
            <person name="Angelidaki I."/>
        </authorList>
    </citation>
    <scope>NUCLEOTIDE SEQUENCE [LARGE SCALE GENOMIC DNA]</scope>
    <source>
        <strain evidence="3">AS06rmzACSIP_65</strain>
    </source>
</reference>
<dbReference type="PANTHER" id="PTHR30437:SF4">
    <property type="entry name" value="TRANSCRIPTION ELONGATION FACTOR GREA"/>
    <property type="match status" value="1"/>
</dbReference>
<gene>
    <name evidence="3" type="ORF">GX656_01585</name>
</gene>
<dbReference type="GO" id="GO:0003677">
    <property type="term" value="F:DNA binding"/>
    <property type="evidence" value="ECO:0007669"/>
    <property type="project" value="InterPro"/>
</dbReference>
<organism evidence="3 4">
    <name type="scientific">Candidatus Dojkabacteria bacterium</name>
    <dbReference type="NCBI Taxonomy" id="2099670"/>
    <lineage>
        <taxon>Bacteria</taxon>
        <taxon>Candidatus Dojkabacteria</taxon>
    </lineage>
</organism>
<comment type="caution">
    <text evidence="3">The sequence shown here is derived from an EMBL/GenBank/DDBJ whole genome shotgun (WGS) entry which is preliminary data.</text>
</comment>
<evidence type="ECO:0000256" key="1">
    <source>
        <dbReference type="SAM" id="Coils"/>
    </source>
</evidence>
<dbReference type="InterPro" id="IPR023459">
    <property type="entry name" value="Tscrpt_elong_fac_GreA/B_fam"/>
</dbReference>